<dbReference type="GO" id="GO:0016903">
    <property type="term" value="F:oxidoreductase activity, acting on the aldehyde or oxo group of donors"/>
    <property type="evidence" value="ECO:0007669"/>
    <property type="project" value="InterPro"/>
</dbReference>
<feature type="domain" description="Pyruvate/ketoisovalerate oxidoreductase catalytic" evidence="2">
    <location>
        <begin position="13"/>
        <end position="170"/>
    </location>
</feature>
<dbReference type="Gene3D" id="3.40.920.10">
    <property type="entry name" value="Pyruvate-ferredoxin oxidoreductase, PFOR, domain III"/>
    <property type="match status" value="1"/>
</dbReference>
<evidence type="ECO:0000313" key="4">
    <source>
        <dbReference type="EMBL" id="KAF1083749.1"/>
    </source>
</evidence>
<dbReference type="InterPro" id="IPR050722">
    <property type="entry name" value="Pyruvate:ferred/Flavod_OxRd"/>
</dbReference>
<dbReference type="InterPro" id="IPR019752">
    <property type="entry name" value="Pyrv/ketoisovalerate_OxRed_cat"/>
</dbReference>
<evidence type="ECO:0000256" key="1">
    <source>
        <dbReference type="ARBA" id="ARBA00023002"/>
    </source>
</evidence>
<gene>
    <name evidence="4" type="primary">korA</name>
    <name evidence="4" type="ORF">SPSYN_03098</name>
</gene>
<dbReference type="Pfam" id="PF01855">
    <property type="entry name" value="POR_N"/>
    <property type="match status" value="1"/>
</dbReference>
<dbReference type="AlphaFoldDB" id="A0A9D2WM73"/>
<dbReference type="Proteomes" id="UP000798488">
    <property type="component" value="Unassembled WGS sequence"/>
</dbReference>
<dbReference type="InterPro" id="IPR022367">
    <property type="entry name" value="2-oxoacid/accept_OxRdtase_asu"/>
</dbReference>
<dbReference type="CDD" id="cd07034">
    <property type="entry name" value="TPP_PYR_PFOR_IOR-alpha_like"/>
    <property type="match status" value="1"/>
</dbReference>
<dbReference type="SUPFAM" id="SSF52922">
    <property type="entry name" value="TK C-terminal domain-like"/>
    <property type="match status" value="1"/>
</dbReference>
<dbReference type="SUPFAM" id="SSF53323">
    <property type="entry name" value="Pyruvate-ferredoxin oxidoreductase, PFOR, domain III"/>
    <property type="match status" value="1"/>
</dbReference>
<dbReference type="InterPro" id="IPR002880">
    <property type="entry name" value="Pyrv_Fd/Flavodoxin_OxRdtase_N"/>
</dbReference>
<dbReference type="PANTHER" id="PTHR32154">
    <property type="entry name" value="PYRUVATE-FLAVODOXIN OXIDOREDUCTASE-RELATED"/>
    <property type="match status" value="1"/>
</dbReference>
<dbReference type="NCBIfam" id="TIGR03710">
    <property type="entry name" value="OAFO_sf"/>
    <property type="match status" value="1"/>
</dbReference>
<dbReference type="Gene3D" id="3.40.50.970">
    <property type="match status" value="1"/>
</dbReference>
<keyword evidence="5" id="KW-1185">Reference proteome</keyword>
<dbReference type="SUPFAM" id="SSF52518">
    <property type="entry name" value="Thiamin diphosphate-binding fold (THDP-binding)"/>
    <property type="match status" value="1"/>
</dbReference>
<evidence type="ECO:0000259" key="2">
    <source>
        <dbReference type="Pfam" id="PF01558"/>
    </source>
</evidence>
<organism evidence="4 5">
    <name type="scientific">Sporotomaculum syntrophicum</name>
    <dbReference type="NCBI Taxonomy" id="182264"/>
    <lineage>
        <taxon>Bacteria</taxon>
        <taxon>Bacillati</taxon>
        <taxon>Bacillota</taxon>
        <taxon>Clostridia</taxon>
        <taxon>Eubacteriales</taxon>
        <taxon>Desulfallaceae</taxon>
        <taxon>Sporotomaculum</taxon>
    </lineage>
</organism>
<dbReference type="PANTHER" id="PTHR32154:SF20">
    <property type="entry name" value="2-OXOGLUTARATE OXIDOREDUCTASE SUBUNIT KORA"/>
    <property type="match status" value="1"/>
</dbReference>
<dbReference type="InterPro" id="IPR009014">
    <property type="entry name" value="Transketo_C/PFOR_II"/>
</dbReference>
<keyword evidence="1 4" id="KW-0560">Oxidoreductase</keyword>
<accession>A0A9D2WM73</accession>
<protein>
    <submittedName>
        <fullName evidence="4">2-oxoglutarate oxidoreductase subunit KorA</fullName>
        <ecNumber evidence="4">1.2.-.-</ecNumber>
    </submittedName>
</protein>
<dbReference type="InterPro" id="IPR002869">
    <property type="entry name" value="Pyrv_flavodox_OxRed_cen"/>
</dbReference>
<sequence length="554" mass="60482">MQQISVLAGGKTGYGIDSAGLIISRLFSRLGYQVYMNNDYPSQIRGGHQFVIVRAATHKIAAHSDQVDVVLAFNQDALDLHQSSLKDNTLVIYDSAKVQVDGLPQSAFQGLDVGGILKAENGSPDMDRYCMIGGLCRALNIDLGLLEELLRKHDAKLWEQKMKVARQGYARTQQVTTLEQLLQPVLPVLNGCQAIGLGLLKAGLQAYVAYPMTPVSPILELFACLEPEFELQVVLPESEIAVMLMATGYAYMGVKNAVGTSGGGFSLMVEGLSLAGQAELPVVVVLGQRSGPSTGMPTYTAQADLGFVLTAGHGEFPRLIVAPGDAEEAYYWSGVALNKAWQYQLPAFILADKTLCLNHYSFDIKQAPELHEEQPVLWDGKDQYRRYRQTDNGISPLAFPPLAGQVVKTNSYVHDEFGIISEEPAVAKAATDKGLLKERYLAEELQAWETVKVYHEGVCALLCWGSNKGVCLEIAQQLGLKLIQLVVLAPFPTQALRDALQGVEQLISVEGNAKGQLAILLQQHGFQVDKQIHKYDGRPFSLEDLANAVWEALK</sequence>
<evidence type="ECO:0000313" key="5">
    <source>
        <dbReference type="Proteomes" id="UP000798488"/>
    </source>
</evidence>
<comment type="caution">
    <text evidence="4">The sequence shown here is derived from an EMBL/GenBank/DDBJ whole genome shotgun (WGS) entry which is preliminary data.</text>
</comment>
<evidence type="ECO:0000259" key="3">
    <source>
        <dbReference type="Pfam" id="PF01855"/>
    </source>
</evidence>
<dbReference type="EMBL" id="LSRS01000011">
    <property type="protein sequence ID" value="KAF1083749.1"/>
    <property type="molecule type" value="Genomic_DNA"/>
</dbReference>
<dbReference type="EC" id="1.2.-.-" evidence="4"/>
<dbReference type="GO" id="GO:0006979">
    <property type="term" value="P:response to oxidative stress"/>
    <property type="evidence" value="ECO:0007669"/>
    <property type="project" value="TreeGrafter"/>
</dbReference>
<feature type="domain" description="Pyruvate flavodoxin/ferredoxin oxidoreductase pyrimidine binding" evidence="3">
    <location>
        <begin position="199"/>
        <end position="423"/>
    </location>
</feature>
<dbReference type="Pfam" id="PF01558">
    <property type="entry name" value="POR"/>
    <property type="match status" value="1"/>
</dbReference>
<proteinExistence type="predicted"/>
<dbReference type="OrthoDB" id="9794954at2"/>
<dbReference type="InterPro" id="IPR029061">
    <property type="entry name" value="THDP-binding"/>
</dbReference>
<name>A0A9D2WM73_9FIRM</name>
<dbReference type="Gene3D" id="3.40.50.920">
    <property type="match status" value="1"/>
</dbReference>
<reference evidence="4" key="1">
    <citation type="submission" date="2016-02" db="EMBL/GenBank/DDBJ databases">
        <title>Draft Genome Sequence of Sporotomaculum syntrophicum Strain FB, a Syntrophic Benzoate Degrader.</title>
        <authorList>
            <person name="Nobu M.K."/>
            <person name="Narihiro T."/>
            <person name="Qiu Y.-L."/>
            <person name="Ohashi A."/>
            <person name="Liu W.-T."/>
            <person name="Yuji S."/>
        </authorList>
    </citation>
    <scope>NUCLEOTIDE SEQUENCE</scope>
    <source>
        <strain evidence="4">FB</strain>
    </source>
</reference>
<dbReference type="RefSeq" id="WP_161823351.1">
    <property type="nucleotide sequence ID" value="NZ_LSRS01000011.1"/>
</dbReference>